<feature type="region of interest" description="Disordered" evidence="1">
    <location>
        <begin position="1"/>
        <end position="132"/>
    </location>
</feature>
<protein>
    <submittedName>
        <fullName evidence="2">Uncharacterized protein</fullName>
    </submittedName>
</protein>
<feature type="compositionally biased region" description="Low complexity" evidence="1">
    <location>
        <begin position="345"/>
        <end position="356"/>
    </location>
</feature>
<gene>
    <name evidence="2" type="ORF">PVAP13_2NG615101</name>
</gene>
<feature type="compositionally biased region" description="Low complexity" evidence="1">
    <location>
        <begin position="271"/>
        <end position="287"/>
    </location>
</feature>
<sequence>MAARPSVPRGAPAPSSVVGGAARQPSSLVSGTAAGVRDGGTHASSLPGRALLPHGPPPSAGIPCPRARQRRPARARRRPSPSPAGVPVRAAIEPGGTPPPFSLLPRGAMPLLPPSRHGGQQAATSAAEEVEPMPSPSSFFFFLLLGGNPDASFFFFLVGAGAGASAGSASAWGPGPPAGAQGSGGRRRGEPRATCARTGPPLGYLHSWPVAALLSPTSPARPSSGLPRRRTPPPASLDSGGWRRRPARAAGRRQLLGGGRRRGPEGRISRRPGAAASSAGARRVRLAPRQAALRARRCCGRARLAGGRSRAPNLHRGLAAGRVGTELTGGAPLASLSIGGRRGGASHAQSGGAATARRQGHDAAARAEAGRAASGPRWCGATRWSGHGGVGGARCGGAAVAGEEPATQLGSSSAAPSPLCASEALWRRGAEPHPRRPRPLSPPSTTASRSRALLGSTPRRDLGGGQPLPPLRSLPGCAGPCSRDLHARRGAHGQWRDGEQLRGVRTAVLELGLGSNWSRFGGGRHVHGQLGPARLSKSGGEQLRPGGGGAQEQGGSCSRKRGGASASRCGRPGLRLIWRTSARPQA</sequence>
<evidence type="ECO:0000256" key="1">
    <source>
        <dbReference type="SAM" id="MobiDB-lite"/>
    </source>
</evidence>
<dbReference type="Proteomes" id="UP000823388">
    <property type="component" value="Chromosome 2N"/>
</dbReference>
<feature type="region of interest" description="Disordered" evidence="1">
    <location>
        <begin position="166"/>
        <end position="200"/>
    </location>
</feature>
<accession>A0A8T0VQV4</accession>
<feature type="compositionally biased region" description="Basic and acidic residues" evidence="1">
    <location>
        <begin position="359"/>
        <end position="369"/>
    </location>
</feature>
<feature type="region of interest" description="Disordered" evidence="1">
    <location>
        <begin position="429"/>
        <end position="476"/>
    </location>
</feature>
<evidence type="ECO:0000313" key="3">
    <source>
        <dbReference type="Proteomes" id="UP000823388"/>
    </source>
</evidence>
<feature type="region of interest" description="Disordered" evidence="1">
    <location>
        <begin position="338"/>
        <end position="378"/>
    </location>
</feature>
<proteinExistence type="predicted"/>
<feature type="region of interest" description="Disordered" evidence="1">
    <location>
        <begin position="215"/>
        <end position="287"/>
    </location>
</feature>
<feature type="region of interest" description="Disordered" evidence="1">
    <location>
        <begin position="537"/>
        <end position="586"/>
    </location>
</feature>
<feature type="compositionally biased region" description="Basic residues" evidence="1">
    <location>
        <begin position="67"/>
        <end position="79"/>
    </location>
</feature>
<feature type="compositionally biased region" description="Low complexity" evidence="1">
    <location>
        <begin position="443"/>
        <end position="452"/>
    </location>
</feature>
<evidence type="ECO:0000313" key="2">
    <source>
        <dbReference type="EMBL" id="KAG2639221.1"/>
    </source>
</evidence>
<dbReference type="EMBL" id="CM029040">
    <property type="protein sequence ID" value="KAG2639221.1"/>
    <property type="molecule type" value="Genomic_DNA"/>
</dbReference>
<name>A0A8T0VQV4_PANVG</name>
<reference evidence="2" key="1">
    <citation type="submission" date="2020-05" db="EMBL/GenBank/DDBJ databases">
        <title>WGS assembly of Panicum virgatum.</title>
        <authorList>
            <person name="Lovell J.T."/>
            <person name="Jenkins J."/>
            <person name="Shu S."/>
            <person name="Juenger T.E."/>
            <person name="Schmutz J."/>
        </authorList>
    </citation>
    <scope>NUCLEOTIDE SEQUENCE</scope>
    <source>
        <strain evidence="2">AP13</strain>
    </source>
</reference>
<comment type="caution">
    <text evidence="2">The sequence shown here is derived from an EMBL/GenBank/DDBJ whole genome shotgun (WGS) entry which is preliminary data.</text>
</comment>
<keyword evidence="3" id="KW-1185">Reference proteome</keyword>
<feature type="compositionally biased region" description="Basic residues" evidence="1">
    <location>
        <begin position="242"/>
        <end position="251"/>
    </location>
</feature>
<dbReference type="AlphaFoldDB" id="A0A8T0VQV4"/>
<organism evidence="2 3">
    <name type="scientific">Panicum virgatum</name>
    <name type="common">Blackwell switchgrass</name>
    <dbReference type="NCBI Taxonomy" id="38727"/>
    <lineage>
        <taxon>Eukaryota</taxon>
        <taxon>Viridiplantae</taxon>
        <taxon>Streptophyta</taxon>
        <taxon>Embryophyta</taxon>
        <taxon>Tracheophyta</taxon>
        <taxon>Spermatophyta</taxon>
        <taxon>Magnoliopsida</taxon>
        <taxon>Liliopsida</taxon>
        <taxon>Poales</taxon>
        <taxon>Poaceae</taxon>
        <taxon>PACMAD clade</taxon>
        <taxon>Panicoideae</taxon>
        <taxon>Panicodae</taxon>
        <taxon>Paniceae</taxon>
        <taxon>Panicinae</taxon>
        <taxon>Panicum</taxon>
        <taxon>Panicum sect. Hiantes</taxon>
    </lineage>
</organism>